<dbReference type="Pfam" id="PF23298">
    <property type="entry name" value="FZ_RECK"/>
    <property type="match status" value="1"/>
</dbReference>
<dbReference type="SMART" id="SM00280">
    <property type="entry name" value="KAZAL"/>
    <property type="match status" value="3"/>
</dbReference>
<dbReference type="InterPro" id="IPR055110">
    <property type="entry name" value="RECK-like_N"/>
</dbReference>
<dbReference type="Pfam" id="PF07648">
    <property type="entry name" value="Kazal_2"/>
    <property type="match status" value="3"/>
</dbReference>
<dbReference type="PROSITE" id="PS00282">
    <property type="entry name" value="KAZAL_1"/>
    <property type="match status" value="1"/>
</dbReference>
<reference evidence="2" key="1">
    <citation type="submission" date="2022-01" db="EMBL/GenBank/DDBJ databases">
        <authorList>
            <person name="King R."/>
        </authorList>
    </citation>
    <scope>NUCLEOTIDE SEQUENCE</scope>
</reference>
<dbReference type="Pfam" id="PF25027">
    <property type="entry name" value="EGF1_RECK"/>
    <property type="match status" value="1"/>
</dbReference>
<dbReference type="InterPro" id="IPR002350">
    <property type="entry name" value="Kazal_dom"/>
</dbReference>
<evidence type="ECO:0000259" key="1">
    <source>
        <dbReference type="PROSITE" id="PS51465"/>
    </source>
</evidence>
<dbReference type="InterPro" id="IPR039016">
    <property type="entry name" value="RECK"/>
</dbReference>
<dbReference type="Gene3D" id="3.30.60.30">
    <property type="match status" value="3"/>
</dbReference>
<name>A0A9N9MN01_9CUCU</name>
<dbReference type="InterPro" id="IPR036058">
    <property type="entry name" value="Kazal_dom_sf"/>
</dbReference>
<dbReference type="PROSITE" id="PS51465">
    <property type="entry name" value="KAZAL_2"/>
    <property type="match status" value="2"/>
</dbReference>
<evidence type="ECO:0000313" key="2">
    <source>
        <dbReference type="EMBL" id="CAG9767452.1"/>
    </source>
</evidence>
<dbReference type="GO" id="GO:0008191">
    <property type="term" value="F:metalloendopeptidase inhibitor activity"/>
    <property type="evidence" value="ECO:0007669"/>
    <property type="project" value="InterPro"/>
</dbReference>
<dbReference type="OrthoDB" id="5956770at2759"/>
<dbReference type="SUPFAM" id="SSF100895">
    <property type="entry name" value="Kazal-type serine protease inhibitors"/>
    <property type="match status" value="3"/>
</dbReference>
<dbReference type="EMBL" id="OU892280">
    <property type="protein sequence ID" value="CAG9767452.1"/>
    <property type="molecule type" value="Genomic_DNA"/>
</dbReference>
<gene>
    <name evidence="2" type="ORF">CEUTPL_LOCUS8017</name>
</gene>
<feature type="domain" description="Kazal-like" evidence="1">
    <location>
        <begin position="632"/>
        <end position="682"/>
    </location>
</feature>
<organism evidence="2 3">
    <name type="scientific">Ceutorhynchus assimilis</name>
    <name type="common">cabbage seed weevil</name>
    <dbReference type="NCBI Taxonomy" id="467358"/>
    <lineage>
        <taxon>Eukaryota</taxon>
        <taxon>Metazoa</taxon>
        <taxon>Ecdysozoa</taxon>
        <taxon>Arthropoda</taxon>
        <taxon>Hexapoda</taxon>
        <taxon>Insecta</taxon>
        <taxon>Pterygota</taxon>
        <taxon>Neoptera</taxon>
        <taxon>Endopterygota</taxon>
        <taxon>Coleoptera</taxon>
        <taxon>Polyphaga</taxon>
        <taxon>Cucujiformia</taxon>
        <taxon>Curculionidae</taxon>
        <taxon>Ceutorhynchinae</taxon>
        <taxon>Ceutorhynchus</taxon>
    </lineage>
</organism>
<dbReference type="InterPro" id="IPR056978">
    <property type="entry name" value="CC4_RECK"/>
</dbReference>
<dbReference type="Pfam" id="PF25028">
    <property type="entry name" value="FnI_RECK"/>
    <property type="match status" value="1"/>
</dbReference>
<proteinExistence type="predicted"/>
<dbReference type="InterPro" id="IPR056976">
    <property type="entry name" value="EGF1_RECK"/>
</dbReference>
<keyword evidence="3" id="KW-1185">Reference proteome</keyword>
<dbReference type="GO" id="GO:0005886">
    <property type="term" value="C:plasma membrane"/>
    <property type="evidence" value="ECO:0007669"/>
    <property type="project" value="TreeGrafter"/>
</dbReference>
<dbReference type="GO" id="GO:0030198">
    <property type="term" value="P:extracellular matrix organization"/>
    <property type="evidence" value="ECO:0007669"/>
    <property type="project" value="TreeGrafter"/>
</dbReference>
<protein>
    <recommendedName>
        <fullName evidence="1">Kazal-like domain-containing protein</fullName>
    </recommendedName>
</protein>
<dbReference type="AlphaFoldDB" id="A0A9N9MN01"/>
<dbReference type="InterPro" id="IPR056977">
    <property type="entry name" value="FnI_RECK"/>
</dbReference>
<dbReference type="Proteomes" id="UP001152799">
    <property type="component" value="Chromosome 4"/>
</dbReference>
<dbReference type="PANTHER" id="PTHR13487">
    <property type="entry name" value="SERINE PROTEASE INHIBITOR"/>
    <property type="match status" value="1"/>
</dbReference>
<accession>A0A9N9MN01</accession>
<dbReference type="InterPro" id="IPR056979">
    <property type="entry name" value="FZ_RECK"/>
</dbReference>
<dbReference type="Pfam" id="PF22961">
    <property type="entry name" value="RECK-like_N"/>
    <property type="match status" value="1"/>
</dbReference>
<dbReference type="PANTHER" id="PTHR13487:SF3">
    <property type="entry name" value="REVERSION-INDUCING CYSTEINE-RICH PROTEIN WITH KAZAL MOTIFS"/>
    <property type="match status" value="1"/>
</dbReference>
<sequence>MDKYGLFKMKFKFRIKFFAVFGYWLMIAVGQFGVNQAQELTCCSHTTGTCRSVCENISLVKLAGDLELRNETVSEVQKYCSEQLVAFWECLNATINDMSRGDSWPGRSCCPIPHSESCRRACVTATSTSDLTRSCRPSDEIPFFSCIDKQQIGEDCCSNGKSPECVEACRDIFRSQLTPTKYQRQRLKEECELSSPKVTECVKDIVKVTPAKDALKQIHCCDKSNNIKCRETCHEILPKASTIQEIIDALQLGGCGLLLPQDKFWQCFFYSPKDGVSSGGSSTGISRIERVGMDSAKWHCCQTANSTQCNRLCSKTFTKSWSTSWDDFQRKCLNNVNEEALRNCIDEVDEPCELGCDGLSFCTNFNNRPTELFRSCTSLADEAARSEVTLWQSQKNLTLPGLLILPLKPDEKCSNIWKAVACTLQIKPCSRQLHANQICRDVCLEILSQCADWSRISPIYSADSICKSLSPDDPNMSCIRVIDYLSPSPIKYPRISGQVSSPCKGNPCDTNEVCIINKECNHGIGCKPYICQPGCKLGEVSQYMVPDGTHVKIPIPNNGKGCLQICKCKRNRIEECQQLLCVSLTSCLFGSSQQLHGSTFNIDCNSCSCYAGELICSKKQCENNLVGGKNTAYTTLPCNCPPHYVPVCGRNGITYPSACLAKCSGLNDADIDIMPCQNPCKPNICPIGQKCVPNLQTCLSLMHKPCKQYTCINGSTDCGTLPLDPVCDVDNQQYDNDCFLVHHNAKLAYRGPCLKRCKNKGQVCGINGKTYSSECAADADMVSVDYEGPCILVGLITNAKSRQCSNVKCPQLPETTCLGITPPGSCCPLCGGSLRLLYSRKQIDRALYALQNHSTEAVNLKSLLKGLERHIQVAQCTVRGYVTVETDIFVTVQSTEKHPSALQLEACVREAEKLASLVNMRSPRIASELSLSSLTLTSVVHTQATTNGPVGSSWDPGKMSGSATSNETKIYFYLAIIVNLFI</sequence>
<feature type="domain" description="Kazal-like" evidence="1">
    <location>
        <begin position="700"/>
        <end position="755"/>
    </location>
</feature>
<evidence type="ECO:0000313" key="3">
    <source>
        <dbReference type="Proteomes" id="UP001152799"/>
    </source>
</evidence>
<dbReference type="Pfam" id="PF23332">
    <property type="entry name" value="CC4_RECK"/>
    <property type="match status" value="2"/>
</dbReference>